<evidence type="ECO:0000313" key="3">
    <source>
        <dbReference type="Proteomes" id="UP001596201"/>
    </source>
</evidence>
<reference evidence="2 3" key="1">
    <citation type="journal article" date="2019" name="Int. J. Syst. Evol. Microbiol.">
        <title>The Global Catalogue of Microorganisms (GCM) 10K type strain sequencing project: providing services to taxonomists for standard genome sequencing and annotation.</title>
        <authorList>
            <consortium name="The Broad Institute Genomics Platform"/>
            <consortium name="The Broad Institute Genome Sequencing Center for Infectious Disease"/>
            <person name="Wu L."/>
            <person name="Ma J."/>
        </authorList>
    </citation>
    <scope>NUCLEOTIDE SEQUENCE [LARGE SCALE GENOMIC DNA]</scope>
    <source>
        <strain evidence="2 3">CGMCC 1.12237</strain>
    </source>
</reference>
<dbReference type="SUPFAM" id="SSF52540">
    <property type="entry name" value="P-loop containing nucleoside triphosphate hydrolases"/>
    <property type="match status" value="1"/>
</dbReference>
<dbReference type="InterPro" id="IPR041664">
    <property type="entry name" value="AAA_16"/>
</dbReference>
<dbReference type="InterPro" id="IPR036390">
    <property type="entry name" value="WH_DNA-bd_sf"/>
</dbReference>
<dbReference type="RefSeq" id="WP_227229116.1">
    <property type="nucleotide sequence ID" value="NZ_JAJCVJ010000001.1"/>
</dbReference>
<protein>
    <submittedName>
        <fullName evidence="2">Cdc6/Cdc18 family protein</fullName>
    </submittedName>
</protein>
<dbReference type="InterPro" id="IPR027417">
    <property type="entry name" value="P-loop_NTPase"/>
</dbReference>
<evidence type="ECO:0000313" key="2">
    <source>
        <dbReference type="EMBL" id="MFC5365596.1"/>
    </source>
</evidence>
<dbReference type="EMBL" id="JBHSKX010000001">
    <property type="protein sequence ID" value="MFC5365596.1"/>
    <property type="molecule type" value="Genomic_DNA"/>
</dbReference>
<name>A0ABD5R6B1_9EURY</name>
<dbReference type="Gene3D" id="3.40.50.300">
    <property type="entry name" value="P-loop containing nucleotide triphosphate hydrolases"/>
    <property type="match status" value="1"/>
</dbReference>
<dbReference type="SUPFAM" id="SSF46785">
    <property type="entry name" value="Winged helix' DNA-binding domain"/>
    <property type="match status" value="1"/>
</dbReference>
<organism evidence="2 3">
    <name type="scientific">Salinirubrum litoreum</name>
    <dbReference type="NCBI Taxonomy" id="1126234"/>
    <lineage>
        <taxon>Archaea</taxon>
        <taxon>Methanobacteriati</taxon>
        <taxon>Methanobacteriota</taxon>
        <taxon>Stenosarchaea group</taxon>
        <taxon>Halobacteria</taxon>
        <taxon>Halobacteriales</taxon>
        <taxon>Haloferacaceae</taxon>
        <taxon>Salinirubrum</taxon>
    </lineage>
</organism>
<feature type="domain" description="Orc1-like AAA ATPase" evidence="1">
    <location>
        <begin position="34"/>
        <end position="183"/>
    </location>
</feature>
<accession>A0ABD5R6B1</accession>
<proteinExistence type="predicted"/>
<dbReference type="AlphaFoldDB" id="A0ABD5R6B1"/>
<gene>
    <name evidence="2" type="ORF">ACFPJ5_01500</name>
</gene>
<keyword evidence="3" id="KW-1185">Reference proteome</keyword>
<evidence type="ECO:0000259" key="1">
    <source>
        <dbReference type="Pfam" id="PF13191"/>
    </source>
</evidence>
<comment type="caution">
    <text evidence="2">The sequence shown here is derived from an EMBL/GenBank/DDBJ whole genome shotgun (WGS) entry which is preliminary data.</text>
</comment>
<dbReference type="Gene3D" id="1.10.8.60">
    <property type="match status" value="1"/>
</dbReference>
<dbReference type="Proteomes" id="UP001596201">
    <property type="component" value="Unassembled WGS sequence"/>
</dbReference>
<sequence>MDLPERVARRRAVDDDRLVTAWSSLSPVVHPDSPVGRGAVLERLLDRLEPVFSGDLPADFHVHGPGGTGKSAVLVGLFSELSTQLGGAHAPIQTTTRANGADRDVEFVCVDARRAASPFRVYRAVLASVRDDSVPERGVSTETLRSKLSDELGSHRRLVVALDHLAEPRTPTPQRARDLFASVDGPVTTVTVSRVADDAVPSLPVSAYRDSMLTEVLMSRGSRGLRGGLAQGTAERIADWAEGDASDALSALFGAATIADHEDMPNLSVRHVRRGMEGVPRDGVPVGRVLSLPENRQAVLDALLEGGASGSIETIAKTVSADMDLSAGTVTRFLYELAEDGILQRVEIGENEHGPSGVVPRFPTLVYRKLRS</sequence>
<dbReference type="Pfam" id="PF13191">
    <property type="entry name" value="AAA_16"/>
    <property type="match status" value="1"/>
</dbReference>